<evidence type="ECO:0000313" key="5">
    <source>
        <dbReference type="EMBL" id="CAF1011933.1"/>
    </source>
</evidence>
<reference evidence="5" key="1">
    <citation type="submission" date="2021-02" db="EMBL/GenBank/DDBJ databases">
        <authorList>
            <person name="Nowell W R."/>
        </authorList>
    </citation>
    <scope>NUCLEOTIDE SEQUENCE</scope>
</reference>
<comment type="caution">
    <text evidence="5">The sequence shown here is derived from an EMBL/GenBank/DDBJ whole genome shotgun (WGS) entry which is preliminary data.</text>
</comment>
<protein>
    <recommendedName>
        <fullName evidence="4">Glycosyltransferase 61 catalytic domain-containing protein</fullName>
    </recommendedName>
</protein>
<feature type="domain" description="Glycosyltransferase 61 catalytic" evidence="4">
    <location>
        <begin position="357"/>
        <end position="474"/>
    </location>
</feature>
<evidence type="ECO:0000313" key="7">
    <source>
        <dbReference type="Proteomes" id="UP000663889"/>
    </source>
</evidence>
<sequence>MINRISSSIVFFICATITYLFISYRDWTVTYPISFTQNRNESTKILHSYNDTKGWISSSLYNELKSYIEARNNNSHYSKKTFIIHNGRIANLPLNYDYINLIKDDHEITYPYSSWKCSRSSNTDFQEGSEYCILTNIYYQSSTDQYFFFRNPSKTNIEMQRDTFMTSYGIFNLYLTDNITMIKSLHLSAILTRPLLITHPPDHNYAHGFLESCGPRFWVLAECQSHPSYINPAKIQIYYTSKLLDEFPSNWNNYLRQSDGTYLPRRRWEQMIQSMFSIYPLLTYKSFNHKTVMFQYMLFTSTYGGRTSAWRHHYPARPFKTYPFPTVNYRRAYLAYSEWILNNFNLKSKFQLTSIQEELQHKKISEHVPICDQICPIQQRKNISSDEFTGEWIVVLNRAGVGRREMKNANELVAALLQTFPDHSNPYLRVWPKQFNFNDNLYETARMARSIRLLIGVHGAGLSNTLFMRPGTILYEINPYGCRHLSFNFHRWAEVFNLQHALWIPSQGNNGRIDDICDRESSTTLNVKEIINEVKNLLKDEVEYRSGYIRRALKIMTDMSIVNHPPPGFEKFL</sequence>
<dbReference type="Proteomes" id="UP000663889">
    <property type="component" value="Unassembled WGS sequence"/>
</dbReference>
<evidence type="ECO:0000259" key="4">
    <source>
        <dbReference type="Pfam" id="PF04577"/>
    </source>
</evidence>
<evidence type="ECO:0000256" key="2">
    <source>
        <dbReference type="ARBA" id="ARBA00022679"/>
    </source>
</evidence>
<dbReference type="AlphaFoldDB" id="A0A814HLY6"/>
<keyword evidence="1" id="KW-0328">Glycosyltransferase</keyword>
<evidence type="ECO:0000256" key="3">
    <source>
        <dbReference type="ARBA" id="ARBA00023180"/>
    </source>
</evidence>
<gene>
    <name evidence="6" type="ORF">FNK824_LOCUS33056</name>
    <name evidence="5" type="ORF">SEV965_LOCUS11341</name>
</gene>
<dbReference type="Proteomes" id="UP000663874">
    <property type="component" value="Unassembled WGS sequence"/>
</dbReference>
<proteinExistence type="predicted"/>
<evidence type="ECO:0000313" key="6">
    <source>
        <dbReference type="EMBL" id="CAF4137992.1"/>
    </source>
</evidence>
<dbReference type="EMBL" id="CAJNOU010000486">
    <property type="protein sequence ID" value="CAF1011933.1"/>
    <property type="molecule type" value="Genomic_DNA"/>
</dbReference>
<keyword evidence="3" id="KW-0325">Glycoprotein</keyword>
<dbReference type="InterPro" id="IPR049625">
    <property type="entry name" value="Glyco_transf_61_cat"/>
</dbReference>
<keyword evidence="2" id="KW-0808">Transferase</keyword>
<evidence type="ECO:0000256" key="1">
    <source>
        <dbReference type="ARBA" id="ARBA00022676"/>
    </source>
</evidence>
<organism evidence="5 7">
    <name type="scientific">Rotaria sordida</name>
    <dbReference type="NCBI Taxonomy" id="392033"/>
    <lineage>
        <taxon>Eukaryota</taxon>
        <taxon>Metazoa</taxon>
        <taxon>Spiralia</taxon>
        <taxon>Gnathifera</taxon>
        <taxon>Rotifera</taxon>
        <taxon>Eurotatoria</taxon>
        <taxon>Bdelloidea</taxon>
        <taxon>Philodinida</taxon>
        <taxon>Philodinidae</taxon>
        <taxon>Rotaria</taxon>
    </lineage>
</organism>
<name>A0A814HLY6_9BILA</name>
<dbReference type="PANTHER" id="PTHR20961">
    <property type="entry name" value="GLYCOSYLTRANSFERASE"/>
    <property type="match status" value="1"/>
</dbReference>
<dbReference type="EMBL" id="CAJOBE010011769">
    <property type="protein sequence ID" value="CAF4137992.1"/>
    <property type="molecule type" value="Genomic_DNA"/>
</dbReference>
<dbReference type="GO" id="GO:0016757">
    <property type="term" value="F:glycosyltransferase activity"/>
    <property type="evidence" value="ECO:0007669"/>
    <property type="project" value="UniProtKB-KW"/>
</dbReference>
<dbReference type="InterPro" id="IPR007657">
    <property type="entry name" value="Glycosyltransferase_61"/>
</dbReference>
<dbReference type="Pfam" id="PF04577">
    <property type="entry name" value="Glyco_transf_61"/>
    <property type="match status" value="1"/>
</dbReference>
<accession>A0A814HLY6</accession>